<accession>A0A0U1HWE2</accession>
<dbReference type="Proteomes" id="UP000042054">
    <property type="component" value="Unassembled WGS sequence"/>
</dbReference>
<dbReference type="AlphaFoldDB" id="A0A0U1HWE2"/>
<sequence length="143" mass="16764">MLIKCISNSMSSLPLSLRCLGETDNTDFTFLKVGHMYVVYGLMFFPCRVDYLISPEDNDPVWVPGDFFEIIDKKLHSDWSINITHLDENYKILYENFNIQVLIGYVDLVTSISHYIGILEREPSDLRKFYGEKNKIDEWQLAR</sequence>
<reference evidence="1 2" key="1">
    <citation type="submission" date="2015-03" db="EMBL/GenBank/DDBJ databases">
        <authorList>
            <person name="Murphy D."/>
        </authorList>
    </citation>
    <scope>NUCLEOTIDE SEQUENCE [LARGE SCALE GENOMIC DNA]</scope>
    <source>
        <strain evidence="1 2">68/02</strain>
    </source>
</reference>
<dbReference type="OrthoDB" id="6454134at2"/>
<dbReference type="RefSeq" id="WP_156198763.1">
    <property type="nucleotide sequence ID" value="NZ_CTKE01000018.1"/>
</dbReference>
<evidence type="ECO:0000313" key="2">
    <source>
        <dbReference type="Proteomes" id="UP000042054"/>
    </source>
</evidence>
<organism evidence="1 2">
    <name type="scientific">Yersinia rohdei</name>
    <dbReference type="NCBI Taxonomy" id="29485"/>
    <lineage>
        <taxon>Bacteria</taxon>
        <taxon>Pseudomonadati</taxon>
        <taxon>Pseudomonadota</taxon>
        <taxon>Gammaproteobacteria</taxon>
        <taxon>Enterobacterales</taxon>
        <taxon>Yersiniaceae</taxon>
        <taxon>Yersinia</taxon>
    </lineage>
</organism>
<dbReference type="EMBL" id="CTKE01000018">
    <property type="protein sequence ID" value="CQI94935.1"/>
    <property type="molecule type" value="Genomic_DNA"/>
</dbReference>
<evidence type="ECO:0000313" key="1">
    <source>
        <dbReference type="EMBL" id="CQI94935.1"/>
    </source>
</evidence>
<gene>
    <name evidence="1" type="ORF">ERS008555_03293</name>
</gene>
<protein>
    <submittedName>
        <fullName evidence="1">Uncharacterized protein</fullName>
    </submittedName>
</protein>
<name>A0A0U1HWE2_YERRO</name>
<proteinExistence type="predicted"/>